<protein>
    <recommendedName>
        <fullName evidence="4">NodB homology domain-containing protein</fullName>
    </recommendedName>
</protein>
<evidence type="ECO:0000256" key="1">
    <source>
        <dbReference type="ARBA" id="ARBA00004613"/>
    </source>
</evidence>
<dbReference type="OrthoDB" id="9778320at2"/>
<comment type="caution">
    <text evidence="5">The sequence shown here is derived from an EMBL/GenBank/DDBJ whole genome shotgun (WGS) entry which is preliminary data.</text>
</comment>
<keyword evidence="3" id="KW-0812">Transmembrane</keyword>
<evidence type="ECO:0000256" key="3">
    <source>
        <dbReference type="SAM" id="Phobius"/>
    </source>
</evidence>
<dbReference type="PANTHER" id="PTHR34216:SF3">
    <property type="entry name" value="POLY-BETA-1,6-N-ACETYL-D-GLUCOSAMINE N-DEACETYLASE"/>
    <property type="match status" value="1"/>
</dbReference>
<keyword evidence="3" id="KW-0472">Membrane</keyword>
<dbReference type="InterPro" id="IPR011330">
    <property type="entry name" value="Glyco_hydro/deAcase_b/a-brl"/>
</dbReference>
<sequence length="319" mass="36643">MSNKEKSKRIRKLWGIIIASTLFILLYQYGTQIIYSEQVQTVFGVSKNAEEKISGESKPAQKAVIPILMFHHIDDESSNPWVITQATLEKDLRTIRDAGYQPVSMSQLIEYVYYGKDLPAKPMCITFDDGYLSNYERAYPLLKEYQMKAIIFAIGKTIGYQTYGDTNIPITPHFSYKQAVEMMNSGLIEVQSHTYDMHQTAKLETQKPVRESAAQLEGEDDDVYIKALRDDLKKYQDEYTVHTESTLFALAYPKGQYSELTEQVVHEMGYKITLTTKSDHKNIIVQNRPETLYQLGRFNVSEDTTAVELLQYLAEGYVK</sequence>
<keyword evidence="6" id="KW-1185">Reference proteome</keyword>
<dbReference type="Proteomes" id="UP000194903">
    <property type="component" value="Unassembled WGS sequence"/>
</dbReference>
<keyword evidence="3" id="KW-1133">Transmembrane helix</keyword>
<dbReference type="PROSITE" id="PS51677">
    <property type="entry name" value="NODB"/>
    <property type="match status" value="1"/>
</dbReference>
<dbReference type="Pfam" id="PF01522">
    <property type="entry name" value="Polysacc_deac_1"/>
    <property type="match status" value="1"/>
</dbReference>
<dbReference type="GO" id="GO:0005576">
    <property type="term" value="C:extracellular region"/>
    <property type="evidence" value="ECO:0007669"/>
    <property type="project" value="UniProtKB-SubCell"/>
</dbReference>
<evidence type="ECO:0000256" key="2">
    <source>
        <dbReference type="ARBA" id="ARBA00022729"/>
    </source>
</evidence>
<proteinExistence type="predicted"/>
<evidence type="ECO:0000259" key="4">
    <source>
        <dbReference type="PROSITE" id="PS51677"/>
    </source>
</evidence>
<dbReference type="SUPFAM" id="SSF88713">
    <property type="entry name" value="Glycoside hydrolase/deacetylase"/>
    <property type="match status" value="1"/>
</dbReference>
<dbReference type="AlphaFoldDB" id="A0A252F2F4"/>
<keyword evidence="2" id="KW-0732">Signal</keyword>
<comment type="subcellular location">
    <subcellularLocation>
        <location evidence="1">Secreted</location>
    </subcellularLocation>
</comment>
<reference evidence="5 6" key="1">
    <citation type="submission" date="2017-05" db="EMBL/GenBank/DDBJ databases">
        <title>Butyricicoccus porcorum sp. nov. a butyrate-producing bacterium from the swine intestinal tract.</title>
        <authorList>
            <person name="Trachsel J."/>
            <person name="Humphrey S."/>
            <person name="Allen H.K."/>
        </authorList>
    </citation>
    <scope>NUCLEOTIDE SEQUENCE [LARGE SCALE GENOMIC DNA]</scope>
    <source>
        <strain evidence="5">BB10</strain>
    </source>
</reference>
<evidence type="ECO:0000313" key="6">
    <source>
        <dbReference type="Proteomes" id="UP000194903"/>
    </source>
</evidence>
<dbReference type="Gene3D" id="3.20.20.370">
    <property type="entry name" value="Glycoside hydrolase/deacetylase"/>
    <property type="match status" value="1"/>
</dbReference>
<accession>A0A252F2F4</accession>
<dbReference type="EMBL" id="NHOC01000008">
    <property type="protein sequence ID" value="OUM19983.1"/>
    <property type="molecule type" value="Genomic_DNA"/>
</dbReference>
<gene>
    <name evidence="5" type="ORF">CBW42_09565</name>
</gene>
<dbReference type="InterPro" id="IPR051398">
    <property type="entry name" value="Polysacch_Deacetylase"/>
</dbReference>
<dbReference type="PANTHER" id="PTHR34216">
    <property type="match status" value="1"/>
</dbReference>
<feature type="transmembrane region" description="Helical" evidence="3">
    <location>
        <begin position="12"/>
        <end position="30"/>
    </location>
</feature>
<organism evidence="5 6">
    <name type="scientific">Butyricicoccus porcorum</name>
    <dbReference type="NCBI Taxonomy" id="1945634"/>
    <lineage>
        <taxon>Bacteria</taxon>
        <taxon>Bacillati</taxon>
        <taxon>Bacillota</taxon>
        <taxon>Clostridia</taxon>
        <taxon>Eubacteriales</taxon>
        <taxon>Butyricicoccaceae</taxon>
        <taxon>Butyricicoccus</taxon>
    </lineage>
</organism>
<feature type="domain" description="NodB homology" evidence="4">
    <location>
        <begin position="121"/>
        <end position="319"/>
    </location>
</feature>
<dbReference type="GO" id="GO:0005975">
    <property type="term" value="P:carbohydrate metabolic process"/>
    <property type="evidence" value="ECO:0007669"/>
    <property type="project" value="InterPro"/>
</dbReference>
<dbReference type="InterPro" id="IPR002509">
    <property type="entry name" value="NODB_dom"/>
</dbReference>
<dbReference type="GO" id="GO:0016810">
    <property type="term" value="F:hydrolase activity, acting on carbon-nitrogen (but not peptide) bonds"/>
    <property type="evidence" value="ECO:0007669"/>
    <property type="project" value="InterPro"/>
</dbReference>
<dbReference type="RefSeq" id="WP_087020564.1">
    <property type="nucleotide sequence ID" value="NZ_CP178353.1"/>
</dbReference>
<name>A0A252F2F4_9FIRM</name>
<evidence type="ECO:0000313" key="5">
    <source>
        <dbReference type="EMBL" id="OUM19983.1"/>
    </source>
</evidence>